<reference evidence="2 3" key="1">
    <citation type="journal article" date="2014" name="Nature">
        <title>An environmental bacterial taxon with a large and distinct metabolic repertoire.</title>
        <authorList>
            <person name="Wilson M.C."/>
            <person name="Mori T."/>
            <person name="Ruckert C."/>
            <person name="Uria A.R."/>
            <person name="Helf M.J."/>
            <person name="Takada K."/>
            <person name="Gernert C."/>
            <person name="Steffens U.A."/>
            <person name="Heycke N."/>
            <person name="Schmitt S."/>
            <person name="Rinke C."/>
            <person name="Helfrich E.J."/>
            <person name="Brachmann A.O."/>
            <person name="Gurgui C."/>
            <person name="Wakimoto T."/>
            <person name="Kracht M."/>
            <person name="Crusemann M."/>
            <person name="Hentschel U."/>
            <person name="Abe I."/>
            <person name="Matsunaga S."/>
            <person name="Kalinowski J."/>
            <person name="Takeyama H."/>
            <person name="Piel J."/>
        </authorList>
    </citation>
    <scope>NUCLEOTIDE SEQUENCE [LARGE SCALE GENOMIC DNA]</scope>
    <source>
        <strain evidence="3">TSY1</strain>
    </source>
</reference>
<keyword evidence="1" id="KW-1133">Transmembrane helix</keyword>
<gene>
    <name evidence="2" type="ORF">ETSY1_40860</name>
</gene>
<dbReference type="HOGENOM" id="CLU_1902848_0_0_7"/>
<comment type="caution">
    <text evidence="2">The sequence shown here is derived from an EMBL/GenBank/DDBJ whole genome shotgun (WGS) entry which is preliminary data.</text>
</comment>
<evidence type="ECO:0000256" key="1">
    <source>
        <dbReference type="SAM" id="Phobius"/>
    </source>
</evidence>
<evidence type="ECO:0000313" key="2">
    <source>
        <dbReference type="EMBL" id="ETW93065.1"/>
    </source>
</evidence>
<keyword evidence="3" id="KW-1185">Reference proteome</keyword>
<sequence length="133" mass="15017">MEFINVFYALLTVFITVLCVIVIRVFGNLPISLLGPDLNLLTYGFLWDTSSKALRGVDYWPRFVPVIPNINASTTLFVIVVFNLLLLGVNLKLAHHAPDFTDGQQKWLIRPLTNTIGILSLIIFLLIQGMWES</sequence>
<feature type="transmembrane region" description="Helical" evidence="1">
    <location>
        <begin position="7"/>
        <end position="27"/>
    </location>
</feature>
<organism evidence="2 3">
    <name type="scientific">Entotheonella factor</name>
    <dbReference type="NCBI Taxonomy" id="1429438"/>
    <lineage>
        <taxon>Bacteria</taxon>
        <taxon>Pseudomonadati</taxon>
        <taxon>Nitrospinota/Tectimicrobiota group</taxon>
        <taxon>Candidatus Tectimicrobiota</taxon>
        <taxon>Candidatus Entotheonellia</taxon>
        <taxon>Candidatus Entotheonellales</taxon>
        <taxon>Candidatus Entotheonellaceae</taxon>
        <taxon>Candidatus Entotheonella</taxon>
    </lineage>
</organism>
<keyword evidence="1" id="KW-0472">Membrane</keyword>
<dbReference type="Proteomes" id="UP000019141">
    <property type="component" value="Unassembled WGS sequence"/>
</dbReference>
<dbReference type="AlphaFoldDB" id="W4L5U6"/>
<protein>
    <submittedName>
        <fullName evidence="2">Uncharacterized protein</fullName>
    </submittedName>
</protein>
<dbReference type="EMBL" id="AZHW01001314">
    <property type="protein sequence ID" value="ETW93065.1"/>
    <property type="molecule type" value="Genomic_DNA"/>
</dbReference>
<evidence type="ECO:0000313" key="3">
    <source>
        <dbReference type="Proteomes" id="UP000019141"/>
    </source>
</evidence>
<feature type="transmembrane region" description="Helical" evidence="1">
    <location>
        <begin position="112"/>
        <end position="131"/>
    </location>
</feature>
<proteinExistence type="predicted"/>
<feature type="transmembrane region" description="Helical" evidence="1">
    <location>
        <begin position="70"/>
        <end position="91"/>
    </location>
</feature>
<accession>W4L5U6</accession>
<name>W4L5U6_ENTF1</name>
<keyword evidence="1" id="KW-0812">Transmembrane</keyword>